<feature type="region of interest" description="Disordered" evidence="1">
    <location>
        <begin position="253"/>
        <end position="276"/>
    </location>
</feature>
<dbReference type="EMBL" id="CP069038">
    <property type="protein sequence ID" value="QRD03991.1"/>
    <property type="molecule type" value="Genomic_DNA"/>
</dbReference>
<keyword evidence="3" id="KW-1185">Reference proteome</keyword>
<proteinExistence type="predicted"/>
<organism evidence="2 3">
    <name type="scientific">Phaeosphaeria nodorum (strain SN15 / ATCC MYA-4574 / FGSC 10173)</name>
    <name type="common">Glume blotch fungus</name>
    <name type="synonym">Parastagonospora nodorum</name>
    <dbReference type="NCBI Taxonomy" id="321614"/>
    <lineage>
        <taxon>Eukaryota</taxon>
        <taxon>Fungi</taxon>
        <taxon>Dikarya</taxon>
        <taxon>Ascomycota</taxon>
        <taxon>Pezizomycotina</taxon>
        <taxon>Dothideomycetes</taxon>
        <taxon>Pleosporomycetidae</taxon>
        <taxon>Pleosporales</taxon>
        <taxon>Pleosporineae</taxon>
        <taxon>Phaeosphaeriaceae</taxon>
        <taxon>Parastagonospora</taxon>
    </lineage>
</organism>
<evidence type="ECO:0000256" key="1">
    <source>
        <dbReference type="SAM" id="MobiDB-lite"/>
    </source>
</evidence>
<evidence type="ECO:0000313" key="3">
    <source>
        <dbReference type="Proteomes" id="UP000663193"/>
    </source>
</evidence>
<feature type="region of interest" description="Disordered" evidence="1">
    <location>
        <begin position="107"/>
        <end position="240"/>
    </location>
</feature>
<accession>A0A7U2FEW2</accession>
<gene>
    <name evidence="2" type="ORF">JI435_138470</name>
</gene>
<dbReference type="OMA" id="SASHQCK"/>
<name>A0A7U2FEW2_PHANO</name>
<dbReference type="VEuPathDB" id="FungiDB:JI435_138470"/>
<dbReference type="Proteomes" id="UP000663193">
    <property type="component" value="Chromosome 16"/>
</dbReference>
<feature type="compositionally biased region" description="Basic residues" evidence="1">
    <location>
        <begin position="165"/>
        <end position="184"/>
    </location>
</feature>
<feature type="compositionally biased region" description="Low complexity" evidence="1">
    <location>
        <begin position="199"/>
        <end position="215"/>
    </location>
</feature>
<dbReference type="AlphaFoldDB" id="A0A7U2FEW2"/>
<feature type="compositionally biased region" description="Polar residues" evidence="1">
    <location>
        <begin position="129"/>
        <end position="139"/>
    </location>
</feature>
<dbReference type="OrthoDB" id="3799782at2759"/>
<dbReference type="KEGG" id="pno:SNOG_13847"/>
<reference evidence="3" key="1">
    <citation type="journal article" date="2021" name="BMC Genomics">
        <title>Chromosome-level genome assembly and manually-curated proteome of model necrotroph Parastagonospora nodorum Sn15 reveals a genome-wide trove of candidate effector homologs, and redundancy of virulence-related functions within an accessory chromosome.</title>
        <authorList>
            <person name="Bertazzoni S."/>
            <person name="Jones D.A.B."/>
            <person name="Phan H.T."/>
            <person name="Tan K.-C."/>
            <person name="Hane J.K."/>
        </authorList>
    </citation>
    <scope>NUCLEOTIDE SEQUENCE [LARGE SCALE GENOMIC DNA]</scope>
    <source>
        <strain evidence="3">SN15 / ATCC MYA-4574 / FGSC 10173)</strain>
    </source>
</reference>
<feature type="compositionally biased region" description="Basic and acidic residues" evidence="1">
    <location>
        <begin position="216"/>
        <end position="231"/>
    </location>
</feature>
<sequence length="276" mass="29796">MPLFTKFKKAKDAAIEHKKTAAAEQVISPAPPYKHVPTHAKQDALAMQPTTVRPEELQARIAAARKRRANSYQSPVTSRHSVYHSCESSRASSRTNSTAQFVNMSASASLKGKAKSAESIDTVLRRPHSISNGVTSSMASGPPRPSQFSSAEPGAVLPYPFPGRQRPRPTHTRSRRSSFAKKKSPLSMSVEEEPDELFSSSSNTSAASTQSSATNESRDSSSDDDKVRERATAAAPTHLSVPTPVAKSVLARSASLAPGRSRWSMFQRKSIDISAH</sequence>
<evidence type="ECO:0000313" key="2">
    <source>
        <dbReference type="EMBL" id="QRD03991.1"/>
    </source>
</evidence>
<protein>
    <submittedName>
        <fullName evidence="2">Uncharacterized protein</fullName>
    </submittedName>
</protein>
<dbReference type="RefSeq" id="XP_001804049.1">
    <property type="nucleotide sequence ID" value="XM_001803997.1"/>
</dbReference>